<name>A0A2W2AGI0_9BACT</name>
<dbReference type="AlphaFoldDB" id="A0A2W2AGI0"/>
<dbReference type="RefSeq" id="WP_110999223.1">
    <property type="nucleotide sequence ID" value="NZ_QKTW01000017.1"/>
</dbReference>
<sequence>MSTTVKINPEMLFWALKRSGKTVDDLVKALPRLPEWLKQEAEPTVKQLEVFSKRVHLPFGYLFLPEPPKETLPFPYFRHGSKIVNSDISLNIADTVRSLQQRQQWLSEYLQEDGHQPLSFIGRFSTKNGIEDIVEDIRNTLGLALDWASDVKDAPSAFRFLVNQIEEIGIIVVVNGIVGNNTKRKIDAAECRGFILVNEYCPFLFINNSDAESAKLFTLIHELAHVWLGKSAGFDTNQFMPANDPVEQLCDKVAAEFLVPGTIFKNVWQQRSDLGYVARYFKVSRIVIARRALDLGFITKGQFFSWYSQWQFQAQQKKEESNGGGDYYNNQINRVSLRFAAFIDQAVQQGKLSHREAYKLTGLSGDTYHHFINAKLK</sequence>
<dbReference type="InterPro" id="IPR052345">
    <property type="entry name" value="Rad_response_metalloprotease"/>
</dbReference>
<accession>A0A2W2AGI0</accession>
<organism evidence="2 3">
    <name type="scientific">Taibaiella soli</name>
    <dbReference type="NCBI Taxonomy" id="1649169"/>
    <lineage>
        <taxon>Bacteria</taxon>
        <taxon>Pseudomonadati</taxon>
        <taxon>Bacteroidota</taxon>
        <taxon>Chitinophagia</taxon>
        <taxon>Chitinophagales</taxon>
        <taxon>Chitinophagaceae</taxon>
        <taxon>Taibaiella</taxon>
    </lineage>
</organism>
<feature type="domain" description="IrrE N-terminal-like" evidence="1">
    <location>
        <begin position="201"/>
        <end position="292"/>
    </location>
</feature>
<dbReference type="PANTHER" id="PTHR43236:SF2">
    <property type="entry name" value="BLL0069 PROTEIN"/>
    <property type="match status" value="1"/>
</dbReference>
<dbReference type="EMBL" id="QKTW01000017">
    <property type="protein sequence ID" value="PZF72632.1"/>
    <property type="molecule type" value="Genomic_DNA"/>
</dbReference>
<reference evidence="2 3" key="1">
    <citation type="submission" date="2018-06" db="EMBL/GenBank/DDBJ databases">
        <title>Mucibacter soli gen. nov., sp. nov., a new member of the family Chitinophagaceae producing mucin.</title>
        <authorList>
            <person name="Kim M.-K."/>
            <person name="Park S."/>
            <person name="Kim T.-S."/>
            <person name="Joung Y."/>
            <person name="Han J.-H."/>
            <person name="Kim S.B."/>
        </authorList>
    </citation>
    <scope>NUCLEOTIDE SEQUENCE [LARGE SCALE GENOMIC DNA]</scope>
    <source>
        <strain evidence="2 3">R1-15</strain>
    </source>
</reference>
<dbReference type="PANTHER" id="PTHR43236">
    <property type="entry name" value="ANTITOXIN HIGA1"/>
    <property type="match status" value="1"/>
</dbReference>
<protein>
    <recommendedName>
        <fullName evidence="1">IrrE N-terminal-like domain-containing protein</fullName>
    </recommendedName>
</protein>
<gene>
    <name evidence="2" type="ORF">DN068_12260</name>
</gene>
<dbReference type="Pfam" id="PF06114">
    <property type="entry name" value="Peptidase_M78"/>
    <property type="match status" value="1"/>
</dbReference>
<evidence type="ECO:0000313" key="3">
    <source>
        <dbReference type="Proteomes" id="UP000248745"/>
    </source>
</evidence>
<dbReference type="Gene3D" id="1.10.10.2910">
    <property type="match status" value="1"/>
</dbReference>
<evidence type="ECO:0000313" key="2">
    <source>
        <dbReference type="EMBL" id="PZF72632.1"/>
    </source>
</evidence>
<dbReference type="InterPro" id="IPR010359">
    <property type="entry name" value="IrrE_HExxH"/>
</dbReference>
<comment type="caution">
    <text evidence="2">The sequence shown here is derived from an EMBL/GenBank/DDBJ whole genome shotgun (WGS) entry which is preliminary data.</text>
</comment>
<dbReference type="OrthoDB" id="9796786at2"/>
<dbReference type="Proteomes" id="UP000248745">
    <property type="component" value="Unassembled WGS sequence"/>
</dbReference>
<keyword evidence="3" id="KW-1185">Reference proteome</keyword>
<evidence type="ECO:0000259" key="1">
    <source>
        <dbReference type="Pfam" id="PF06114"/>
    </source>
</evidence>
<proteinExistence type="predicted"/>